<accession>A0A1E1LL09</accession>
<dbReference type="AlphaFoldDB" id="A0A1E1LL09"/>
<dbReference type="Gene3D" id="3.40.50.720">
    <property type="entry name" value="NAD(P)-binding Rossmann-like Domain"/>
    <property type="match status" value="1"/>
</dbReference>
<keyword evidence="2" id="KW-1185">Reference proteome</keyword>
<gene>
    <name evidence="1" type="ORF">RCO7_09910</name>
</gene>
<name>A0A1E1LL09_9HELO</name>
<proteinExistence type="predicted"/>
<dbReference type="InParanoid" id="A0A1E1LL09"/>
<evidence type="ECO:0000313" key="2">
    <source>
        <dbReference type="Proteomes" id="UP000178129"/>
    </source>
</evidence>
<comment type="caution">
    <text evidence="1">The sequence shown here is derived from an EMBL/GenBank/DDBJ whole genome shotgun (WGS) entry which is preliminary data.</text>
</comment>
<sequence>MATPRGVPVHFISSSAFAMLQKDTSELSEVLPSSFGPPAAAELLMKNAIGCAASKLKGEIPVERSAHVPGIVHRFPNIVEPDPPEEIPLIALDNLLHADASLPALDLKRWVGELDIMDIRDVVPDSLAKASVHDPGELIAVHNCCSENRCLLSDLVSMCETKLGGRIDALPTKEWMKMAIVLGTPRGVEASFTCTEVFLSLVLRKGRVVMDRPSIRSA</sequence>
<reference evidence="2" key="1">
    <citation type="submission" date="2016-03" db="EMBL/GenBank/DDBJ databases">
        <authorList>
            <person name="Ploux O."/>
        </authorList>
    </citation>
    <scope>NUCLEOTIDE SEQUENCE [LARGE SCALE GENOMIC DNA]</scope>
    <source>
        <strain evidence="2">UK7</strain>
    </source>
</reference>
<evidence type="ECO:0000313" key="1">
    <source>
        <dbReference type="EMBL" id="CZT11178.1"/>
    </source>
</evidence>
<organism evidence="1 2">
    <name type="scientific">Rhynchosporium graminicola</name>
    <dbReference type="NCBI Taxonomy" id="2792576"/>
    <lineage>
        <taxon>Eukaryota</taxon>
        <taxon>Fungi</taxon>
        <taxon>Dikarya</taxon>
        <taxon>Ascomycota</taxon>
        <taxon>Pezizomycotina</taxon>
        <taxon>Leotiomycetes</taxon>
        <taxon>Helotiales</taxon>
        <taxon>Ploettnerulaceae</taxon>
        <taxon>Rhynchosporium</taxon>
    </lineage>
</organism>
<dbReference type="Proteomes" id="UP000178129">
    <property type="component" value="Unassembled WGS sequence"/>
</dbReference>
<protein>
    <submittedName>
        <fullName evidence="1">Uncharacterized protein</fullName>
    </submittedName>
</protein>
<dbReference type="EMBL" id="FJUW01000061">
    <property type="protein sequence ID" value="CZT11178.1"/>
    <property type="molecule type" value="Genomic_DNA"/>
</dbReference>